<dbReference type="Gene3D" id="4.10.280.10">
    <property type="entry name" value="Helix-loop-helix DNA-binding domain"/>
    <property type="match status" value="1"/>
</dbReference>
<dbReference type="STRING" id="1193713.GCA_001636315_05600"/>
<name>A0A3T0HZR0_9BACI</name>
<dbReference type="KEGG" id="nmk:CHR53_15880"/>
<dbReference type="GO" id="GO:0043937">
    <property type="term" value="P:regulation of sporulation"/>
    <property type="evidence" value="ECO:0007669"/>
    <property type="project" value="InterPro"/>
</dbReference>
<dbReference type="Proteomes" id="UP000282892">
    <property type="component" value="Chromosome"/>
</dbReference>
<keyword evidence="3" id="KW-1185">Reference proteome</keyword>
<dbReference type="EMBL" id="CP022572">
    <property type="protein sequence ID" value="AZU62625.1"/>
    <property type="molecule type" value="Genomic_DNA"/>
</dbReference>
<evidence type="ECO:0000313" key="2">
    <source>
        <dbReference type="EMBL" id="AZU62625.1"/>
    </source>
</evidence>
<organism evidence="2 3">
    <name type="scientific">Neobacillus mesonae</name>
    <dbReference type="NCBI Taxonomy" id="1193713"/>
    <lineage>
        <taxon>Bacteria</taxon>
        <taxon>Bacillati</taxon>
        <taxon>Bacillota</taxon>
        <taxon>Bacilli</taxon>
        <taxon>Bacillales</taxon>
        <taxon>Bacillaceae</taxon>
        <taxon>Neobacillus</taxon>
    </lineage>
</organism>
<evidence type="ECO:0000313" key="3">
    <source>
        <dbReference type="Proteomes" id="UP000282892"/>
    </source>
</evidence>
<dbReference type="InterPro" id="IPR036638">
    <property type="entry name" value="HLH_DNA-bd_sf"/>
</dbReference>
<dbReference type="OrthoDB" id="2939933at2"/>
<feature type="coiled-coil region" evidence="1">
    <location>
        <begin position="43"/>
        <end position="70"/>
    </location>
</feature>
<dbReference type="SUPFAM" id="SSF140500">
    <property type="entry name" value="BAS1536-like"/>
    <property type="match status" value="1"/>
</dbReference>
<sequence>MFRIDDPKVGANMNEKLDKEKELWNKINLLREEMVRTAKNKNLDFLDDEVLALSQALNKLLNEYEKLLHEK</sequence>
<gene>
    <name evidence="2" type="ORF">CHR53_15880</name>
</gene>
<evidence type="ECO:0000256" key="1">
    <source>
        <dbReference type="SAM" id="Coils"/>
    </source>
</evidence>
<accession>A0A3T0HZR0</accession>
<dbReference type="GO" id="GO:0046983">
    <property type="term" value="F:protein dimerization activity"/>
    <property type="evidence" value="ECO:0007669"/>
    <property type="project" value="InterPro"/>
</dbReference>
<evidence type="ECO:0008006" key="4">
    <source>
        <dbReference type="Google" id="ProtNLM"/>
    </source>
</evidence>
<dbReference type="RefSeq" id="WP_127487407.1">
    <property type="nucleotide sequence ID" value="NZ_CP022572.1"/>
</dbReference>
<keyword evidence="1" id="KW-0175">Coiled coil</keyword>
<protein>
    <recommendedName>
        <fullName evidence="4">Aspartyl-phosphate phosphatase Spo0E family protein</fullName>
    </recommendedName>
</protein>
<dbReference type="Pfam" id="PF09388">
    <property type="entry name" value="SpoOE-like"/>
    <property type="match status" value="1"/>
</dbReference>
<dbReference type="InterPro" id="IPR018540">
    <property type="entry name" value="Spo0E-like"/>
</dbReference>
<reference evidence="2 3" key="1">
    <citation type="submission" date="2017-07" db="EMBL/GenBank/DDBJ databases">
        <title>The complete genome sequence of Bacillus mesonae strain H20-5, an efficient strain improving plant abiotic stress resistance.</title>
        <authorList>
            <person name="Kim S.Y."/>
            <person name="Song H."/>
            <person name="Sang M.K."/>
            <person name="Weon H.-Y."/>
            <person name="Song J."/>
        </authorList>
    </citation>
    <scope>NUCLEOTIDE SEQUENCE [LARGE SCALE GENOMIC DNA]</scope>
    <source>
        <strain evidence="2 3">H20-5</strain>
    </source>
</reference>
<dbReference type="AlphaFoldDB" id="A0A3T0HZR0"/>
<proteinExistence type="predicted"/>
<dbReference type="InterPro" id="IPR037208">
    <property type="entry name" value="Spo0E-like_sf"/>
</dbReference>